<dbReference type="EMBL" id="FNDB01000031">
    <property type="protein sequence ID" value="SDI25082.1"/>
    <property type="molecule type" value="Genomic_DNA"/>
</dbReference>
<evidence type="ECO:0000256" key="1">
    <source>
        <dbReference type="SAM" id="MobiDB-lite"/>
    </source>
</evidence>
<accession>A0A1G8J201</accession>
<name>A0A1G8J201_9FLAO</name>
<evidence type="ECO:0000313" key="2">
    <source>
        <dbReference type="EMBL" id="SDI25082.1"/>
    </source>
</evidence>
<gene>
    <name evidence="2" type="ORF">SAMN04488062_1318</name>
</gene>
<organism evidence="2 3">
    <name type="scientific">Flavobacterium omnivorum</name>
    <dbReference type="NCBI Taxonomy" id="178355"/>
    <lineage>
        <taxon>Bacteria</taxon>
        <taxon>Pseudomonadati</taxon>
        <taxon>Bacteroidota</taxon>
        <taxon>Flavobacteriia</taxon>
        <taxon>Flavobacteriales</taxon>
        <taxon>Flavobacteriaceae</taxon>
        <taxon>Flavobacterium</taxon>
    </lineage>
</organism>
<keyword evidence="3" id="KW-1185">Reference proteome</keyword>
<feature type="region of interest" description="Disordered" evidence="1">
    <location>
        <begin position="233"/>
        <end position="252"/>
    </location>
</feature>
<dbReference type="AlphaFoldDB" id="A0A1G8J201"/>
<protein>
    <recommendedName>
        <fullName evidence="4">Lipoprotein</fullName>
    </recommendedName>
</protein>
<dbReference type="Proteomes" id="UP000199274">
    <property type="component" value="Unassembled WGS sequence"/>
</dbReference>
<evidence type="ECO:0008006" key="4">
    <source>
        <dbReference type="Google" id="ProtNLM"/>
    </source>
</evidence>
<reference evidence="3" key="1">
    <citation type="submission" date="2016-10" db="EMBL/GenBank/DDBJ databases">
        <authorList>
            <person name="Varghese N."/>
            <person name="Submissions S."/>
        </authorList>
    </citation>
    <scope>NUCLEOTIDE SEQUENCE [LARGE SCALE GENOMIC DNA]</scope>
    <source>
        <strain evidence="3">CGMCC 1.2747</strain>
    </source>
</reference>
<evidence type="ECO:0000313" key="3">
    <source>
        <dbReference type="Proteomes" id="UP000199274"/>
    </source>
</evidence>
<sequence length="252" mass="28942">MFQKKYYLHMKNSFSILLLLVFSACQSTLIKNDRYMISPTTTELGSIGQSKSVLNLQNDFDARTLPKLENKIRVSVEPIPFNKRLNKIYTTKAKFNQNQSKVTYIDSLPSKPELVKIQLLDVTGFVKELNADYNADAFKLLNDTQNLEIISSIALYLSADEIAKIRLADTYYLTNYQDTKYALSLYKLGKKIETIDLNSGTVIGYRLSHFCWGATERGKWYIADMTEGRSRCKGNTESRISEKKKSKSLYRM</sequence>
<feature type="compositionally biased region" description="Basic and acidic residues" evidence="1">
    <location>
        <begin position="233"/>
        <end position="243"/>
    </location>
</feature>
<dbReference type="STRING" id="178355.SAMN04488062_1318"/>
<proteinExistence type="predicted"/>
<dbReference type="PROSITE" id="PS51257">
    <property type="entry name" value="PROKAR_LIPOPROTEIN"/>
    <property type="match status" value="1"/>
</dbReference>